<keyword evidence="7 12" id="KW-0865">Zymogen</keyword>
<dbReference type="RefSeq" id="WP_042534230.1">
    <property type="nucleotide sequence ID" value="NZ_JACDUV010000006.1"/>
</dbReference>
<keyword evidence="3 12" id="KW-0444">Lipid biosynthesis</keyword>
<evidence type="ECO:0000256" key="2">
    <source>
        <dbReference type="ARBA" id="ARBA00022475"/>
    </source>
</evidence>
<evidence type="ECO:0000256" key="8">
    <source>
        <dbReference type="ARBA" id="ARBA00023209"/>
    </source>
</evidence>
<dbReference type="GO" id="GO:0006646">
    <property type="term" value="P:phosphatidylethanolamine biosynthetic process"/>
    <property type="evidence" value="ECO:0007669"/>
    <property type="project" value="UniProtKB-UniRule"/>
</dbReference>
<keyword evidence="5 12" id="KW-0443">Lipid metabolism</keyword>
<keyword evidence="6 12" id="KW-0472">Membrane</keyword>
<sequence length="265" mass="30548">MVKWLYRLFIELTNHPLTSKWLASFTRSKWSRLVIPSYAKVYKVNEEEMEKKLHEYETLQQLFVRSLKEGLRPIDEHPDSVVSPVDAVIEDVGIITDKKEIIVKGKTYSIREMLGDDHIAEKYLHGTFIILYLSPSHYHRIHSPICGEVVKQWTLGGKSYPVNRLGLKYGKDPLSKNYRRITELCTNGMHTAIVKVGAMFVNSIELTHEHDYVNKGEEIGYFSFGSTVVLLFEKGAFTLDEQIIPPLEVKMGQRLGFFAQKKKSQ</sequence>
<feature type="chain" id="PRO_5043057561" description="Phosphatidylserine decarboxylase alpha chain" evidence="12">
    <location>
        <begin position="226"/>
        <end position="265"/>
    </location>
</feature>
<comment type="PTM">
    <text evidence="12">Is synthesized initially as an inactive proenzyme. Formation of the active enzyme involves a self-maturation process in which the active site pyruvoyl group is generated from an internal serine residue via an autocatalytic post-translational modification. Two non-identical subunits are generated from the proenzyme in this reaction, and the pyruvate is formed at the N-terminus of the alpha chain, which is derived from the carboxyl end of the proenzyme. The autoendoproteolytic cleavage occurs by a canonical serine protease mechanism, in which the side chain hydroxyl group of the serine supplies its oxygen atom to form the C-terminus of the beta chain, while the remainder of the serine residue undergoes an oxidative deamination to produce ammonia and the pyruvoyl prosthetic group on the alpha chain. During this reaction, the Ser that is part of the protease active site of the proenzyme becomes the pyruvoyl prosthetic group, which constitutes an essential element of the active site of the mature decarboxylase.</text>
</comment>
<comment type="cofactor">
    <cofactor evidence="12">
        <name>pyruvate</name>
        <dbReference type="ChEBI" id="CHEBI:15361"/>
    </cofactor>
    <text evidence="12">Binds 1 pyruvoyl group covalently per subunit.</text>
</comment>
<evidence type="ECO:0000256" key="11">
    <source>
        <dbReference type="ARBA" id="ARBA00023317"/>
    </source>
</evidence>
<name>A0A0D0HPR6_9BACL</name>
<keyword evidence="8 12" id="KW-0594">Phospholipid biosynthesis</keyword>
<dbReference type="EC" id="4.1.1.65" evidence="12"/>
<comment type="subcellular location">
    <subcellularLocation>
        <location evidence="12">Cell membrane</location>
        <topology evidence="12">Peripheral membrane protein</topology>
    </subcellularLocation>
</comment>
<evidence type="ECO:0000256" key="1">
    <source>
        <dbReference type="ARBA" id="ARBA00005189"/>
    </source>
</evidence>
<feature type="modified residue" description="Pyruvic acid (Ser); by autocatalysis" evidence="12">
    <location>
        <position position="226"/>
    </location>
</feature>
<evidence type="ECO:0000256" key="9">
    <source>
        <dbReference type="ARBA" id="ARBA00023239"/>
    </source>
</evidence>
<dbReference type="Pfam" id="PF02666">
    <property type="entry name" value="PS_Dcarbxylase"/>
    <property type="match status" value="1"/>
</dbReference>
<dbReference type="GO" id="GO:0005886">
    <property type="term" value="C:plasma membrane"/>
    <property type="evidence" value="ECO:0007669"/>
    <property type="project" value="UniProtKB-SubCell"/>
</dbReference>
<dbReference type="NCBIfam" id="TIGR00163">
    <property type="entry name" value="PS_decarb"/>
    <property type="match status" value="1"/>
</dbReference>
<keyword evidence="11 12" id="KW-0670">Pyruvate</keyword>
<accession>A0A7W0C4E9</accession>
<evidence type="ECO:0000313" key="14">
    <source>
        <dbReference type="Proteomes" id="UP000032047"/>
    </source>
</evidence>
<dbReference type="AlphaFoldDB" id="A0A0D0HPR6"/>
<feature type="chain" id="PRO_5043057560" description="Phosphatidylserine decarboxylase beta chain" evidence="12">
    <location>
        <begin position="1"/>
        <end position="225"/>
    </location>
</feature>
<keyword evidence="14" id="KW-1185">Reference proteome</keyword>
<gene>
    <name evidence="12" type="primary">psd</name>
    <name evidence="13" type="ORF">JV16_00651</name>
</gene>
<evidence type="ECO:0000256" key="6">
    <source>
        <dbReference type="ARBA" id="ARBA00023136"/>
    </source>
</evidence>
<dbReference type="PANTHER" id="PTHR10067">
    <property type="entry name" value="PHOSPHATIDYLSERINE DECARBOXYLASE"/>
    <property type="match status" value="1"/>
</dbReference>
<comment type="catalytic activity">
    <reaction evidence="12">
        <text>a 1,2-diacyl-sn-glycero-3-phospho-L-serine + H(+) = a 1,2-diacyl-sn-glycero-3-phosphoethanolamine + CO2</text>
        <dbReference type="Rhea" id="RHEA:20828"/>
        <dbReference type="ChEBI" id="CHEBI:15378"/>
        <dbReference type="ChEBI" id="CHEBI:16526"/>
        <dbReference type="ChEBI" id="CHEBI:57262"/>
        <dbReference type="ChEBI" id="CHEBI:64612"/>
        <dbReference type="EC" id="4.1.1.65"/>
    </reaction>
</comment>
<comment type="pathway">
    <text evidence="12">Phospholipid metabolism; phosphatidylethanolamine biosynthesis; phosphatidylethanolamine from CDP-diacylglycerol: step 2/2.</text>
</comment>
<evidence type="ECO:0000256" key="3">
    <source>
        <dbReference type="ARBA" id="ARBA00022516"/>
    </source>
</evidence>
<comment type="pathway">
    <text evidence="1">Lipid metabolism.</text>
</comment>
<keyword evidence="4 12" id="KW-0210">Decarboxylase</keyword>
<dbReference type="EMBL" id="JXTG01000002">
    <property type="protein sequence ID" value="KIP22104.1"/>
    <property type="molecule type" value="Genomic_DNA"/>
</dbReference>
<feature type="active site" description="Charge relay system; for autoendoproteolytic cleavage activity" evidence="12">
    <location>
        <position position="226"/>
    </location>
</feature>
<evidence type="ECO:0000313" key="13">
    <source>
        <dbReference type="EMBL" id="KIP22104.1"/>
    </source>
</evidence>
<evidence type="ECO:0000256" key="4">
    <source>
        <dbReference type="ARBA" id="ARBA00022793"/>
    </source>
</evidence>
<evidence type="ECO:0000256" key="7">
    <source>
        <dbReference type="ARBA" id="ARBA00023145"/>
    </source>
</evidence>
<feature type="active site" description="Charge relay system; for autoendoproteolytic cleavage activity" evidence="12">
    <location>
        <position position="142"/>
    </location>
</feature>
<protein>
    <recommendedName>
        <fullName evidence="12">Phosphatidylserine decarboxylase proenzyme</fullName>
        <ecNumber evidence="12">4.1.1.65</ecNumber>
    </recommendedName>
    <component>
        <recommendedName>
            <fullName evidence="12">Phosphatidylserine decarboxylase alpha chain</fullName>
        </recommendedName>
    </component>
    <component>
        <recommendedName>
            <fullName evidence="12">Phosphatidylserine decarboxylase beta chain</fullName>
        </recommendedName>
    </component>
</protein>
<dbReference type="InterPro" id="IPR033178">
    <property type="entry name" value="PSD_type1_pro"/>
</dbReference>
<comment type="caution">
    <text evidence="13">The sequence shown here is derived from an EMBL/GenBank/DDBJ whole genome shotgun (WGS) entry which is preliminary data.</text>
</comment>
<dbReference type="PANTHER" id="PTHR10067:SF6">
    <property type="entry name" value="PHOSPHATIDYLSERINE DECARBOXYLASE PROENZYME, MITOCHONDRIAL"/>
    <property type="match status" value="1"/>
</dbReference>
<dbReference type="HAMAP" id="MF_00662">
    <property type="entry name" value="PS_decarb_PSD_B_type1"/>
    <property type="match status" value="1"/>
</dbReference>
<evidence type="ECO:0000256" key="12">
    <source>
        <dbReference type="HAMAP-Rule" id="MF_00662"/>
    </source>
</evidence>
<feature type="active site" description="Schiff-base intermediate with substrate; via pyruvic acid; for decarboxylase activity" evidence="12">
    <location>
        <position position="226"/>
    </location>
</feature>
<dbReference type="NCBIfam" id="NF002853">
    <property type="entry name" value="PRK03140.1"/>
    <property type="match status" value="1"/>
</dbReference>
<dbReference type="InterPro" id="IPR003817">
    <property type="entry name" value="PS_Dcarbxylase"/>
</dbReference>
<dbReference type="PATRIC" id="fig|265546.4.peg.672"/>
<feature type="site" description="Cleavage (non-hydrolytic); by autocatalysis" evidence="12">
    <location>
        <begin position="225"/>
        <end position="226"/>
    </location>
</feature>
<comment type="similarity">
    <text evidence="12">Belongs to the phosphatidylserine decarboxylase family. PSD-B subfamily. Prokaryotic type I sub-subfamily.</text>
</comment>
<keyword evidence="9 12" id="KW-0456">Lyase</keyword>
<feature type="active site" description="Charge relay system; for autoendoproteolytic cleavage activity" evidence="12">
    <location>
        <position position="86"/>
    </location>
</feature>
<dbReference type="UniPathway" id="UPA00558">
    <property type="reaction ID" value="UER00616"/>
</dbReference>
<comment type="subunit">
    <text evidence="12">Heterodimer of a large membrane-associated beta subunit and a small pyruvoyl-containing alpha subunit.</text>
</comment>
<accession>A0A0D0HPR6</accession>
<keyword evidence="10 12" id="KW-1208">Phospholipid metabolism</keyword>
<evidence type="ECO:0000256" key="5">
    <source>
        <dbReference type="ARBA" id="ARBA00023098"/>
    </source>
</evidence>
<dbReference type="GO" id="GO:0004609">
    <property type="term" value="F:phosphatidylserine decarboxylase activity"/>
    <property type="evidence" value="ECO:0007669"/>
    <property type="project" value="UniProtKB-UniRule"/>
</dbReference>
<proteinExistence type="inferred from homology"/>
<reference evidence="13 14" key="1">
    <citation type="submission" date="2015-01" db="EMBL/GenBank/DDBJ databases">
        <title>Genome sequence of Anoxybacillus ayderensis strain AB04.</title>
        <authorList>
            <person name="Belduz A.O."/>
            <person name="Canakci S."/>
            <person name="Chan K.-G."/>
            <person name="Kahar U.M."/>
            <person name="Yaakob A.S."/>
            <person name="Chan C.S."/>
            <person name="Goh K.M."/>
        </authorList>
    </citation>
    <scope>NUCLEOTIDE SEQUENCE [LARGE SCALE GENOMIC DNA]</scope>
    <source>
        <strain evidence="13 14">AB04</strain>
    </source>
</reference>
<organism evidence="13 14">
    <name type="scientific">Anoxybacillus ayderensis</name>
    <dbReference type="NCBI Taxonomy" id="265546"/>
    <lineage>
        <taxon>Bacteria</taxon>
        <taxon>Bacillati</taxon>
        <taxon>Bacillota</taxon>
        <taxon>Bacilli</taxon>
        <taxon>Bacillales</taxon>
        <taxon>Anoxybacillaceae</taxon>
        <taxon>Anoxybacillus</taxon>
    </lineage>
</organism>
<evidence type="ECO:0000256" key="10">
    <source>
        <dbReference type="ARBA" id="ARBA00023264"/>
    </source>
</evidence>
<keyword evidence="2 12" id="KW-1003">Cell membrane</keyword>
<dbReference type="InterPro" id="IPR033177">
    <property type="entry name" value="PSD-B"/>
</dbReference>
<comment type="function">
    <text evidence="12">Catalyzes the formation of phosphatidylethanolamine (PtdEtn) from phosphatidylserine (PtdSer).</text>
</comment>
<dbReference type="Proteomes" id="UP000032047">
    <property type="component" value="Unassembled WGS sequence"/>
</dbReference>